<evidence type="ECO:0000313" key="2">
    <source>
        <dbReference type="Proteomes" id="UP000524246"/>
    </source>
</evidence>
<evidence type="ECO:0000313" key="1">
    <source>
        <dbReference type="EMBL" id="NMC62389.1"/>
    </source>
</evidence>
<dbReference type="EMBL" id="JAAZON010000183">
    <property type="protein sequence ID" value="NMC62389.1"/>
    <property type="molecule type" value="Genomic_DNA"/>
</dbReference>
<comment type="caution">
    <text evidence="1">The sequence shown here is derived from an EMBL/GenBank/DDBJ whole genome shotgun (WGS) entry which is preliminary data.</text>
</comment>
<organism evidence="1 2">
    <name type="scientific">SAR324 cluster bacterium</name>
    <dbReference type="NCBI Taxonomy" id="2024889"/>
    <lineage>
        <taxon>Bacteria</taxon>
        <taxon>Deltaproteobacteria</taxon>
        <taxon>SAR324 cluster</taxon>
    </lineage>
</organism>
<protein>
    <submittedName>
        <fullName evidence="1">Uncharacterized protein</fullName>
    </submittedName>
</protein>
<gene>
    <name evidence="1" type="ORF">GYA55_04405</name>
</gene>
<dbReference type="AlphaFoldDB" id="A0A7X9FQH5"/>
<sequence>MQVKPKWEEITEFCQLAAKMVEKYPERFGSVEVDRIVAYGCTNKERPDKKAKLYEMSGETEPESFTNSKTYFIKMFMSDWESRDEAAKLLIVASALSRIDPDNPGRVGPLDYRDQNVMVKTFGPDWQDRSDVPHLLKDQISFRE</sequence>
<accession>A0A7X9FQH5</accession>
<name>A0A7X9FQH5_9DELT</name>
<dbReference type="Proteomes" id="UP000524246">
    <property type="component" value="Unassembled WGS sequence"/>
</dbReference>
<proteinExistence type="predicted"/>
<reference evidence="1 2" key="1">
    <citation type="journal article" date="2020" name="Biotechnol. Biofuels">
        <title>New insights from the biogas microbiome by comprehensive genome-resolved metagenomics of nearly 1600 species originating from multiple anaerobic digesters.</title>
        <authorList>
            <person name="Campanaro S."/>
            <person name="Treu L."/>
            <person name="Rodriguez-R L.M."/>
            <person name="Kovalovszki A."/>
            <person name="Ziels R.M."/>
            <person name="Maus I."/>
            <person name="Zhu X."/>
            <person name="Kougias P.G."/>
            <person name="Basile A."/>
            <person name="Luo G."/>
            <person name="Schluter A."/>
            <person name="Konstantinidis K.T."/>
            <person name="Angelidaki I."/>
        </authorList>
    </citation>
    <scope>NUCLEOTIDE SEQUENCE [LARGE SCALE GENOMIC DNA]</scope>
    <source>
        <strain evidence="1">AS27yjCOA_65</strain>
    </source>
</reference>